<accession>A0A2S2QBV9</accession>
<protein>
    <submittedName>
        <fullName evidence="1">Craniofacial development protein 2</fullName>
    </submittedName>
</protein>
<reference evidence="1" key="1">
    <citation type="submission" date="2018-04" db="EMBL/GenBank/DDBJ databases">
        <title>Transcriptome assembly of Sipha flava.</title>
        <authorList>
            <person name="Scully E.D."/>
            <person name="Geib S.M."/>
            <person name="Palmer N.A."/>
            <person name="Koch K."/>
            <person name="Bradshaw J."/>
            <person name="Heng-Moss T."/>
            <person name="Sarath G."/>
        </authorList>
    </citation>
    <scope>NUCLEOTIDE SEQUENCE</scope>
</reference>
<organism evidence="1">
    <name type="scientific">Sipha flava</name>
    <name type="common">yellow sugarcane aphid</name>
    <dbReference type="NCBI Taxonomy" id="143950"/>
    <lineage>
        <taxon>Eukaryota</taxon>
        <taxon>Metazoa</taxon>
        <taxon>Ecdysozoa</taxon>
        <taxon>Arthropoda</taxon>
        <taxon>Hexapoda</taxon>
        <taxon>Insecta</taxon>
        <taxon>Pterygota</taxon>
        <taxon>Neoptera</taxon>
        <taxon>Paraneoptera</taxon>
        <taxon>Hemiptera</taxon>
        <taxon>Sternorrhyncha</taxon>
        <taxon>Aphidomorpha</taxon>
        <taxon>Aphidoidea</taxon>
        <taxon>Aphididae</taxon>
        <taxon>Sipha</taxon>
    </lineage>
</organism>
<dbReference type="InterPro" id="IPR036691">
    <property type="entry name" value="Endo/exonu/phosph_ase_sf"/>
</dbReference>
<evidence type="ECO:0000313" key="1">
    <source>
        <dbReference type="EMBL" id="MBY75216.1"/>
    </source>
</evidence>
<dbReference type="SUPFAM" id="SSF56219">
    <property type="entry name" value="DNase I-like"/>
    <property type="match status" value="1"/>
</dbReference>
<proteinExistence type="predicted"/>
<dbReference type="EMBL" id="GGMS01006013">
    <property type="protein sequence ID" value="MBY75216.1"/>
    <property type="molecule type" value="Transcribed_RNA"/>
</dbReference>
<name>A0A2S2QBV9_9HEMI</name>
<gene>
    <name evidence="1" type="primary">CFDP2_35</name>
    <name evidence="1" type="ORF">g.31758</name>
</gene>
<dbReference type="Gene3D" id="3.60.10.10">
    <property type="entry name" value="Endonuclease/exonuclease/phosphatase"/>
    <property type="match status" value="1"/>
</dbReference>
<sequence>MIKEFKDVNPRISTLTLKDKNLHIVLINIQAPKEEKGEEIKEEFYDTLEEVFDTTVGNIKIVLGDLNTKIGKEMIYHKVTGMHSLHKHSNDNGSRLTNLASGKGLIIKSTMLPRKDIYKYTWVSPDGRHKNQIDHVLINNRFKNSITNVRTLKGADADSDHFLVGIWIRVKFKKQYRHKLNTIERYDIEKLEEVNIQKDYGRKICETLKVQ</sequence>
<dbReference type="OrthoDB" id="6623904at2759"/>
<dbReference type="AlphaFoldDB" id="A0A2S2QBV9"/>